<dbReference type="InterPro" id="IPR006115">
    <property type="entry name" value="6PGDH_NADP-bd"/>
</dbReference>
<protein>
    <submittedName>
        <fullName evidence="5">NAD(P)-dependent oxidoreductase</fullName>
    </submittedName>
</protein>
<evidence type="ECO:0000259" key="4">
    <source>
        <dbReference type="Pfam" id="PF21761"/>
    </source>
</evidence>
<dbReference type="InterPro" id="IPR036291">
    <property type="entry name" value="NAD(P)-bd_dom_sf"/>
</dbReference>
<reference evidence="5 6" key="1">
    <citation type="submission" date="2019-10" db="EMBL/GenBank/DDBJ databases">
        <authorList>
            <person name="Nie G."/>
            <person name="Ming H."/>
            <person name="Yi B."/>
        </authorList>
    </citation>
    <scope>NUCLEOTIDE SEQUENCE [LARGE SCALE GENOMIC DNA]</scope>
    <source>
        <strain evidence="5 6">CFH 90414</strain>
    </source>
</reference>
<dbReference type="GO" id="GO:0050661">
    <property type="term" value="F:NADP binding"/>
    <property type="evidence" value="ECO:0007669"/>
    <property type="project" value="InterPro"/>
</dbReference>
<dbReference type="EMBL" id="WJIF01000001">
    <property type="protein sequence ID" value="MRG58431.1"/>
    <property type="molecule type" value="Genomic_DNA"/>
</dbReference>
<dbReference type="PANTHER" id="PTHR43580">
    <property type="entry name" value="OXIDOREDUCTASE GLYR1-RELATED"/>
    <property type="match status" value="1"/>
</dbReference>
<proteinExistence type="inferred from homology"/>
<evidence type="ECO:0000313" key="6">
    <source>
        <dbReference type="Proteomes" id="UP000431080"/>
    </source>
</evidence>
<dbReference type="InterPro" id="IPR015815">
    <property type="entry name" value="HIBADH-related"/>
</dbReference>
<accession>A0A6I2F2N4</accession>
<dbReference type="Proteomes" id="UP000431080">
    <property type="component" value="Unassembled WGS sequence"/>
</dbReference>
<dbReference type="Gene3D" id="3.40.50.720">
    <property type="entry name" value="NAD(P)-binding Rossmann-like Domain"/>
    <property type="match status" value="1"/>
</dbReference>
<feature type="domain" description="6-phosphogluconate dehydrogenase NADP-binding" evidence="3">
    <location>
        <begin position="5"/>
        <end position="157"/>
    </location>
</feature>
<organism evidence="5 6">
    <name type="scientific">Agromyces agglutinans</name>
    <dbReference type="NCBI Taxonomy" id="2662258"/>
    <lineage>
        <taxon>Bacteria</taxon>
        <taxon>Bacillati</taxon>
        <taxon>Actinomycetota</taxon>
        <taxon>Actinomycetes</taxon>
        <taxon>Micrococcales</taxon>
        <taxon>Microbacteriaceae</taxon>
        <taxon>Agromyces</taxon>
    </lineage>
</organism>
<dbReference type="PANTHER" id="PTHR43580:SF2">
    <property type="entry name" value="CYTOKINE-LIKE NUCLEAR FACTOR N-PAC"/>
    <property type="match status" value="1"/>
</dbReference>
<evidence type="ECO:0000256" key="2">
    <source>
        <dbReference type="ARBA" id="ARBA00023002"/>
    </source>
</evidence>
<sequence length="306" mass="31149">MTSPVTVLGLGPMGQAIARTLLAAGHDVTVWNRTPEKGVQLAELGARVAPSSAAAIRRSGIVLVSVRGNDVARDILERADLADARPLIVNLSSDTPASARRLAAWTASQGSGYLGGTMLTPSVLVGRPGSTAVVGGDRDAYEAARPTLEVIAPELTLAGDDPGAVAALDLAILDAFWTTVAGWSHAVALGRAEGLDPIALTDRLTAIVHLAAQVGAGISRDAEAGEYPGDVSTIASARTSLAHILGASRDSSIDTALPTAIGGLFQRAVDEGHQADGPSRLVATIEQASTDAGPAESSRPVDLLAR</sequence>
<dbReference type="InterPro" id="IPR051265">
    <property type="entry name" value="HIBADH-related_NP60_sf"/>
</dbReference>
<dbReference type="Pfam" id="PF03446">
    <property type="entry name" value="NAD_binding_2"/>
    <property type="match status" value="1"/>
</dbReference>
<dbReference type="Pfam" id="PF21761">
    <property type="entry name" value="RedAm-like_C"/>
    <property type="match status" value="1"/>
</dbReference>
<comment type="caution">
    <text evidence="5">The sequence shown here is derived from an EMBL/GenBank/DDBJ whole genome shotgun (WGS) entry which is preliminary data.</text>
</comment>
<evidence type="ECO:0000259" key="3">
    <source>
        <dbReference type="Pfam" id="PF03446"/>
    </source>
</evidence>
<gene>
    <name evidence="5" type="ORF">GE115_00865</name>
</gene>
<dbReference type="RefSeq" id="WP_153682944.1">
    <property type="nucleotide sequence ID" value="NZ_WJIF01000001.1"/>
</dbReference>
<feature type="domain" description="NADPH-dependent reductive aminase-like C-terminal" evidence="4">
    <location>
        <begin position="161"/>
        <end position="286"/>
    </location>
</feature>
<comment type="similarity">
    <text evidence="1">Belongs to the HIBADH-related family.</text>
</comment>
<dbReference type="PIRSF" id="PIRSF000103">
    <property type="entry name" value="HIBADH"/>
    <property type="match status" value="1"/>
</dbReference>
<dbReference type="InterPro" id="IPR048666">
    <property type="entry name" value="RedAm-like_C"/>
</dbReference>
<evidence type="ECO:0000256" key="1">
    <source>
        <dbReference type="ARBA" id="ARBA00009080"/>
    </source>
</evidence>
<dbReference type="Gene3D" id="1.10.1040.10">
    <property type="entry name" value="N-(1-d-carboxylethyl)-l-norvaline Dehydrogenase, domain 2"/>
    <property type="match status" value="1"/>
</dbReference>
<dbReference type="AlphaFoldDB" id="A0A6I2F2N4"/>
<dbReference type="GO" id="GO:0016491">
    <property type="term" value="F:oxidoreductase activity"/>
    <property type="evidence" value="ECO:0007669"/>
    <property type="project" value="UniProtKB-KW"/>
</dbReference>
<name>A0A6I2F2N4_9MICO</name>
<evidence type="ECO:0000313" key="5">
    <source>
        <dbReference type="EMBL" id="MRG58431.1"/>
    </source>
</evidence>
<keyword evidence="2" id="KW-0560">Oxidoreductase</keyword>
<dbReference type="SUPFAM" id="SSF51735">
    <property type="entry name" value="NAD(P)-binding Rossmann-fold domains"/>
    <property type="match status" value="1"/>
</dbReference>
<keyword evidence="6" id="KW-1185">Reference proteome</keyword>
<dbReference type="InterPro" id="IPR013328">
    <property type="entry name" value="6PGD_dom2"/>
</dbReference>